<evidence type="ECO:0000256" key="3">
    <source>
        <dbReference type="ARBA" id="ARBA00023163"/>
    </source>
</evidence>
<evidence type="ECO:0000313" key="5">
    <source>
        <dbReference type="EMBL" id="PWR24930.1"/>
    </source>
</evidence>
<evidence type="ECO:0000259" key="4">
    <source>
        <dbReference type="PROSITE" id="PS50987"/>
    </source>
</evidence>
<protein>
    <submittedName>
        <fullName evidence="5">Transcriptional regulator</fullName>
    </submittedName>
</protein>
<sequence length="142" mass="14999">MSGGAKGDELLPMADRAAEFLKVLANANRLMIVCHLLDGEASVAELEAQLGIRQPTLSQQLGILREAGIVLGRRDAKSVIYQLSDERARPLIAVMNQLFCGGAVPEGTAPSHPAMTSAPRGLSAGEAAVFPTVRRPQRNTVG</sequence>
<accession>A0A317EFK8</accession>
<dbReference type="OrthoDB" id="194599at2"/>
<dbReference type="PANTHER" id="PTHR43132">
    <property type="entry name" value="ARSENICAL RESISTANCE OPERON REPRESSOR ARSR-RELATED"/>
    <property type="match status" value="1"/>
</dbReference>
<dbReference type="InterPro" id="IPR036390">
    <property type="entry name" value="WH_DNA-bd_sf"/>
</dbReference>
<comment type="caution">
    <text evidence="5">The sequence shown here is derived from an EMBL/GenBank/DDBJ whole genome shotgun (WGS) entry which is preliminary data.</text>
</comment>
<dbReference type="PRINTS" id="PR00778">
    <property type="entry name" value="HTHARSR"/>
</dbReference>
<name>A0A317EFK8_9PROT</name>
<keyword evidence="1" id="KW-0805">Transcription regulation</keyword>
<dbReference type="InterPro" id="IPR001845">
    <property type="entry name" value="HTH_ArsR_DNA-bd_dom"/>
</dbReference>
<dbReference type="NCBIfam" id="NF033788">
    <property type="entry name" value="HTH_metalloreg"/>
    <property type="match status" value="1"/>
</dbReference>
<dbReference type="GO" id="GO:0003677">
    <property type="term" value="F:DNA binding"/>
    <property type="evidence" value="ECO:0007669"/>
    <property type="project" value="UniProtKB-KW"/>
</dbReference>
<dbReference type="SUPFAM" id="SSF46785">
    <property type="entry name" value="Winged helix' DNA-binding domain"/>
    <property type="match status" value="1"/>
</dbReference>
<dbReference type="Proteomes" id="UP000245461">
    <property type="component" value="Unassembled WGS sequence"/>
</dbReference>
<dbReference type="GO" id="GO:0003700">
    <property type="term" value="F:DNA-binding transcription factor activity"/>
    <property type="evidence" value="ECO:0007669"/>
    <property type="project" value="InterPro"/>
</dbReference>
<proteinExistence type="predicted"/>
<evidence type="ECO:0000256" key="2">
    <source>
        <dbReference type="ARBA" id="ARBA00023125"/>
    </source>
</evidence>
<organism evidence="5 6">
    <name type="scientific">Zavarzinia aquatilis</name>
    <dbReference type="NCBI Taxonomy" id="2211142"/>
    <lineage>
        <taxon>Bacteria</taxon>
        <taxon>Pseudomonadati</taxon>
        <taxon>Pseudomonadota</taxon>
        <taxon>Alphaproteobacteria</taxon>
        <taxon>Rhodospirillales</taxon>
        <taxon>Zavarziniaceae</taxon>
        <taxon>Zavarzinia</taxon>
    </lineage>
</organism>
<dbReference type="PROSITE" id="PS50987">
    <property type="entry name" value="HTH_ARSR_2"/>
    <property type="match status" value="1"/>
</dbReference>
<dbReference type="InterPro" id="IPR051011">
    <property type="entry name" value="Metal_resp_trans_reg"/>
</dbReference>
<keyword evidence="3" id="KW-0804">Transcription</keyword>
<gene>
    <name evidence="5" type="ORF">DKG74_03950</name>
</gene>
<dbReference type="PANTHER" id="PTHR43132:SF2">
    <property type="entry name" value="ARSENICAL RESISTANCE OPERON REPRESSOR ARSR-RELATED"/>
    <property type="match status" value="1"/>
</dbReference>
<dbReference type="RefSeq" id="WP_109902867.1">
    <property type="nucleotide sequence ID" value="NZ_QGLE01000002.1"/>
</dbReference>
<dbReference type="AlphaFoldDB" id="A0A317EFK8"/>
<dbReference type="Gene3D" id="1.10.10.10">
    <property type="entry name" value="Winged helix-like DNA-binding domain superfamily/Winged helix DNA-binding domain"/>
    <property type="match status" value="1"/>
</dbReference>
<reference evidence="5 6" key="1">
    <citation type="submission" date="2018-05" db="EMBL/GenBank/DDBJ databases">
        <title>Zavarzinia sp. HR-AS.</title>
        <authorList>
            <person name="Lee Y."/>
            <person name="Jeon C.O."/>
        </authorList>
    </citation>
    <scope>NUCLEOTIDE SEQUENCE [LARGE SCALE GENOMIC DNA]</scope>
    <source>
        <strain evidence="5 6">HR-AS</strain>
    </source>
</reference>
<dbReference type="SMART" id="SM00418">
    <property type="entry name" value="HTH_ARSR"/>
    <property type="match status" value="1"/>
</dbReference>
<dbReference type="InterPro" id="IPR011991">
    <property type="entry name" value="ArsR-like_HTH"/>
</dbReference>
<dbReference type="InterPro" id="IPR036388">
    <property type="entry name" value="WH-like_DNA-bd_sf"/>
</dbReference>
<dbReference type="CDD" id="cd00090">
    <property type="entry name" value="HTH_ARSR"/>
    <property type="match status" value="1"/>
</dbReference>
<feature type="domain" description="HTH arsR-type" evidence="4">
    <location>
        <begin position="11"/>
        <end position="103"/>
    </location>
</feature>
<keyword evidence="6" id="KW-1185">Reference proteome</keyword>
<dbReference type="EMBL" id="QGLE01000002">
    <property type="protein sequence ID" value="PWR24930.1"/>
    <property type="molecule type" value="Genomic_DNA"/>
</dbReference>
<dbReference type="Pfam" id="PF01022">
    <property type="entry name" value="HTH_5"/>
    <property type="match status" value="1"/>
</dbReference>
<evidence type="ECO:0000313" key="6">
    <source>
        <dbReference type="Proteomes" id="UP000245461"/>
    </source>
</evidence>
<keyword evidence="2" id="KW-0238">DNA-binding</keyword>
<evidence type="ECO:0000256" key="1">
    <source>
        <dbReference type="ARBA" id="ARBA00023015"/>
    </source>
</evidence>